<proteinExistence type="inferred from homology"/>
<dbReference type="PANTHER" id="PTHR43022">
    <property type="entry name" value="PROTEIN SMF"/>
    <property type="match status" value="1"/>
</dbReference>
<dbReference type="OrthoDB" id="9785707at2"/>
<dbReference type="Pfam" id="PF02481">
    <property type="entry name" value="DNA_processg_A"/>
    <property type="match status" value="1"/>
</dbReference>
<evidence type="ECO:0000259" key="3">
    <source>
        <dbReference type="Pfam" id="PF02481"/>
    </source>
</evidence>
<dbReference type="InterPro" id="IPR041614">
    <property type="entry name" value="DprA_WH"/>
</dbReference>
<dbReference type="RefSeq" id="WP_137447845.1">
    <property type="nucleotide sequence ID" value="NZ_SZZH01000001.1"/>
</dbReference>
<dbReference type="Gene3D" id="3.40.50.450">
    <property type="match status" value="1"/>
</dbReference>
<organism evidence="5 6">
    <name type="scientific">Nakamurella flava</name>
    <dbReference type="NCBI Taxonomy" id="2576308"/>
    <lineage>
        <taxon>Bacteria</taxon>
        <taxon>Bacillati</taxon>
        <taxon>Actinomycetota</taxon>
        <taxon>Actinomycetes</taxon>
        <taxon>Nakamurellales</taxon>
        <taxon>Nakamurellaceae</taxon>
        <taxon>Nakamurella</taxon>
    </lineage>
</organism>
<sequence>MPITSTTTDELLAYAGLARVCEPPATALSQFVTREGPVAAWRAVIERRAPRPVLAGSAARVADLSWDDARRQAEADLLDAAQVGAELLTPADPAWPAAAVTGLAGAVARGVTGAAPPLALWVRGRLPVRLPADGVTIVGSRACSPYGRRVAGELAADLAARGRAVISGAAFGVDTAAHYGALMARHPGGQPATVAVLACGIDRAYPEANRELLDRIAADGAVVSEYPPGTRPARHRFLVRNRLIAAFGAGTVVVEAGRRSGTLSTAAAADHQGRLVMAVPGPVTSALSAGCHLLLADRFAHLVTGADDVLTALGGHRAIEPALFPATDATGGVSGARVLDRPGSDPHHPTDGLDADTARVYEAFPARERIAVAELVKESGLVAPTVLGALAVLELHDLAERQGHLWRRCRPGRRPVTGSGGPSGPAVRSADPPPRAQ</sequence>
<comment type="similarity">
    <text evidence="1">Belongs to the DprA/Smf family.</text>
</comment>
<dbReference type="InterPro" id="IPR003488">
    <property type="entry name" value="DprA"/>
</dbReference>
<dbReference type="EMBL" id="SZZH01000001">
    <property type="protein sequence ID" value="TKV60541.1"/>
    <property type="molecule type" value="Genomic_DNA"/>
</dbReference>
<dbReference type="SUPFAM" id="SSF102405">
    <property type="entry name" value="MCP/YpsA-like"/>
    <property type="match status" value="1"/>
</dbReference>
<evidence type="ECO:0000256" key="1">
    <source>
        <dbReference type="ARBA" id="ARBA00006525"/>
    </source>
</evidence>
<evidence type="ECO:0000313" key="6">
    <source>
        <dbReference type="Proteomes" id="UP000306985"/>
    </source>
</evidence>
<feature type="region of interest" description="Disordered" evidence="2">
    <location>
        <begin position="409"/>
        <end position="437"/>
    </location>
</feature>
<gene>
    <name evidence="5" type="ORF">FDO65_02200</name>
</gene>
<accession>A0A4U6QJQ7</accession>
<keyword evidence="6" id="KW-1185">Reference proteome</keyword>
<dbReference type="AlphaFoldDB" id="A0A4U6QJQ7"/>
<reference evidence="5 6" key="1">
    <citation type="submission" date="2019-05" db="EMBL/GenBank/DDBJ databases">
        <title>Nakamurella sp. N5BH11, whole genome shotgun sequence.</title>
        <authorList>
            <person name="Tuo L."/>
        </authorList>
    </citation>
    <scope>NUCLEOTIDE SEQUENCE [LARGE SCALE GENOMIC DNA]</scope>
    <source>
        <strain evidence="5 6">N5BH11</strain>
    </source>
</reference>
<comment type="caution">
    <text evidence="5">The sequence shown here is derived from an EMBL/GenBank/DDBJ whole genome shotgun (WGS) entry which is preliminary data.</text>
</comment>
<dbReference type="PANTHER" id="PTHR43022:SF1">
    <property type="entry name" value="PROTEIN SMF"/>
    <property type="match status" value="1"/>
</dbReference>
<dbReference type="GO" id="GO:0009294">
    <property type="term" value="P:DNA-mediated transformation"/>
    <property type="evidence" value="ECO:0007669"/>
    <property type="project" value="InterPro"/>
</dbReference>
<evidence type="ECO:0000256" key="2">
    <source>
        <dbReference type="SAM" id="MobiDB-lite"/>
    </source>
</evidence>
<feature type="domain" description="DprA winged helix" evidence="4">
    <location>
        <begin position="346"/>
        <end position="402"/>
    </location>
</feature>
<evidence type="ECO:0000259" key="4">
    <source>
        <dbReference type="Pfam" id="PF17782"/>
    </source>
</evidence>
<dbReference type="Proteomes" id="UP000306985">
    <property type="component" value="Unassembled WGS sequence"/>
</dbReference>
<feature type="domain" description="Smf/DprA SLOG" evidence="3">
    <location>
        <begin position="88"/>
        <end position="313"/>
    </location>
</feature>
<dbReference type="InterPro" id="IPR057666">
    <property type="entry name" value="DrpA_SLOG"/>
</dbReference>
<protein>
    <submittedName>
        <fullName evidence="5">DNA-processing protein DprA</fullName>
    </submittedName>
</protein>
<evidence type="ECO:0000313" key="5">
    <source>
        <dbReference type="EMBL" id="TKV60541.1"/>
    </source>
</evidence>
<dbReference type="Pfam" id="PF17782">
    <property type="entry name" value="WHD_DprA"/>
    <property type="match status" value="1"/>
</dbReference>
<name>A0A4U6QJQ7_9ACTN</name>